<organism evidence="6 7">
    <name type="scientific">Paramuricea clavata</name>
    <name type="common">Red gorgonian</name>
    <name type="synonym">Violescent sea-whip</name>
    <dbReference type="NCBI Taxonomy" id="317549"/>
    <lineage>
        <taxon>Eukaryota</taxon>
        <taxon>Metazoa</taxon>
        <taxon>Cnidaria</taxon>
        <taxon>Anthozoa</taxon>
        <taxon>Octocorallia</taxon>
        <taxon>Malacalcyonacea</taxon>
        <taxon>Plexauridae</taxon>
        <taxon>Paramuricea</taxon>
    </lineage>
</organism>
<comment type="caution">
    <text evidence="6">The sequence shown here is derived from an EMBL/GenBank/DDBJ whole genome shotgun (WGS) entry which is preliminary data.</text>
</comment>
<evidence type="ECO:0000256" key="2">
    <source>
        <dbReference type="ARBA" id="ARBA00022771"/>
    </source>
</evidence>
<dbReference type="GO" id="GO:0008270">
    <property type="term" value="F:zinc ion binding"/>
    <property type="evidence" value="ECO:0007669"/>
    <property type="project" value="UniProtKB-KW"/>
</dbReference>
<dbReference type="InterPro" id="IPR006612">
    <property type="entry name" value="THAP_Znf"/>
</dbReference>
<keyword evidence="3" id="KW-0862">Zinc</keyword>
<dbReference type="GO" id="GO:0003677">
    <property type="term" value="F:DNA binding"/>
    <property type="evidence" value="ECO:0007669"/>
    <property type="project" value="UniProtKB-UniRule"/>
</dbReference>
<sequence>MPHCMVPECTNNSRKTVGISYHRIPKEKGLREAWLARIRRVNPRDINNSCVCSAHFTPDCFERTLDLVPGYQKKPKLKSDAVPSIFPRSKPEKARSTGRRRNQIRSEQARQELSYCGRINFLNISAYIYNIKLCIYTSSYSKKMARTNMGNICINTHSVIFKILEDCISMQIESSSTSSQAIECTESESQSCTISSVSETQCPIDGMTASREIGIQCELLVDHIIKPMTSCIATQTESTLLELHTPALATVSGNDIAQSDQEVMYIDAPSLKESTSLPECHSPSTFAETTDLLEKVSPQKSICSEYTCTLTDTDTDHDEYYMPSAESQTETENESDVEIEKSPVEQKKFVVFEKNLDELFVTCSTCAKPIVEQSKKCIGSMVVVETVCVDGHQNKWRSQPMIGEKIAGNLLLAGSILFSGNTFQNVNSLAQCLNLAFIGRSTFYDMQKEVLFPVVDKAWKDHQVDLLNETKESSKLDICGDGRCDSPGHCAKYGTYTVMEENSSKILDFEVVQVTEVSSSNAMEAEGCNRVLKNLKTKGVKVRCLTTDRHTTVTAEMRKKHSEITHQYDVWHLSKWVVKKLTKKSKKKECKDLTDWIQSVSAHFWWSVATCDGNYELLIEKWTSVVNHISNKHSWRHAKHFKKCAHHKLTRREKKEKPWLKPGAAALVALEDIVFNKKLLKDLKLVTEFHHTGNLEVYHSMMLKYCPKRQHFNHEGMVARTQLAALDNNHNCSRKQAVVKKGSNVGSLRYNLVFPKMRKTWVVKPIKEAKQFDYITTLMENILRYKKSKKPKKSKKAKKSAKHAKNIATKEKPDKETAIKAHISRF</sequence>
<dbReference type="SMART" id="SM00692">
    <property type="entry name" value="DM3"/>
    <property type="match status" value="1"/>
</dbReference>
<evidence type="ECO:0000313" key="6">
    <source>
        <dbReference type="EMBL" id="CAB3987557.1"/>
    </source>
</evidence>
<dbReference type="Proteomes" id="UP001152795">
    <property type="component" value="Unassembled WGS sequence"/>
</dbReference>
<accession>A0A6S7GKF7</accession>
<dbReference type="PANTHER" id="PTHR31751">
    <property type="entry name" value="SI:CH211-108C17.2-RELATED-RELATED"/>
    <property type="match status" value="1"/>
</dbReference>
<keyword evidence="2" id="KW-0863">Zinc-finger</keyword>
<keyword evidence="4" id="KW-0238">DNA-binding</keyword>
<dbReference type="Pfam" id="PF05485">
    <property type="entry name" value="THAP"/>
    <property type="match status" value="1"/>
</dbReference>
<dbReference type="SUPFAM" id="SSF57716">
    <property type="entry name" value="Glucocorticoid receptor-like (DNA-binding domain)"/>
    <property type="match status" value="1"/>
</dbReference>
<keyword evidence="7" id="KW-1185">Reference proteome</keyword>
<evidence type="ECO:0000256" key="4">
    <source>
        <dbReference type="ARBA" id="ARBA00023125"/>
    </source>
</evidence>
<evidence type="ECO:0000313" key="7">
    <source>
        <dbReference type="Proteomes" id="UP001152795"/>
    </source>
</evidence>
<dbReference type="SMART" id="SM00980">
    <property type="entry name" value="THAP"/>
    <property type="match status" value="1"/>
</dbReference>
<protein>
    <submittedName>
        <fullName evidence="6">THAP domain-containing 2</fullName>
    </submittedName>
</protein>
<name>A0A6S7GKF7_PARCT</name>
<feature type="compositionally biased region" description="Basic and acidic residues" evidence="5">
    <location>
        <begin position="808"/>
        <end position="819"/>
    </location>
</feature>
<evidence type="ECO:0000256" key="5">
    <source>
        <dbReference type="SAM" id="MobiDB-lite"/>
    </source>
</evidence>
<evidence type="ECO:0000256" key="1">
    <source>
        <dbReference type="ARBA" id="ARBA00022723"/>
    </source>
</evidence>
<gene>
    <name evidence="6" type="ORF">PACLA_8A084902</name>
</gene>
<dbReference type="OrthoDB" id="9934617at2759"/>
<reference evidence="6" key="1">
    <citation type="submission" date="2020-04" db="EMBL/GenBank/DDBJ databases">
        <authorList>
            <person name="Alioto T."/>
            <person name="Alioto T."/>
            <person name="Gomez Garrido J."/>
        </authorList>
    </citation>
    <scope>NUCLEOTIDE SEQUENCE</scope>
    <source>
        <strain evidence="6">A484AB</strain>
    </source>
</reference>
<dbReference type="PROSITE" id="PS50950">
    <property type="entry name" value="ZF_THAP"/>
    <property type="match status" value="1"/>
</dbReference>
<feature type="compositionally biased region" description="Basic residues" evidence="5">
    <location>
        <begin position="787"/>
        <end position="805"/>
    </location>
</feature>
<dbReference type="PANTHER" id="PTHR31751:SF42">
    <property type="entry name" value="PROTEIN CBG10204"/>
    <property type="match status" value="1"/>
</dbReference>
<dbReference type="AlphaFoldDB" id="A0A6S7GKF7"/>
<keyword evidence="1" id="KW-0479">Metal-binding</keyword>
<dbReference type="EMBL" id="CACRXK020001193">
    <property type="protein sequence ID" value="CAB3987557.1"/>
    <property type="molecule type" value="Genomic_DNA"/>
</dbReference>
<feature type="region of interest" description="Disordered" evidence="5">
    <location>
        <begin position="82"/>
        <end position="105"/>
    </location>
</feature>
<feature type="region of interest" description="Disordered" evidence="5">
    <location>
        <begin position="787"/>
        <end position="826"/>
    </location>
</feature>
<evidence type="ECO:0000256" key="3">
    <source>
        <dbReference type="ARBA" id="ARBA00022833"/>
    </source>
</evidence>
<proteinExistence type="predicted"/>